<dbReference type="SUPFAM" id="SSF46565">
    <property type="entry name" value="Chaperone J-domain"/>
    <property type="match status" value="1"/>
</dbReference>
<dbReference type="PANTHER" id="PTHR47726:SF1">
    <property type="entry name" value="NAD(P)H-QUINONE OXIDOREDUCTASE SUBUNIT U, CHLOROPLASTIC"/>
    <property type="match status" value="1"/>
</dbReference>
<dbReference type="GO" id="GO:0009535">
    <property type="term" value="C:chloroplast thylakoid membrane"/>
    <property type="evidence" value="ECO:0007669"/>
    <property type="project" value="InterPro"/>
</dbReference>
<evidence type="ECO:0000313" key="4">
    <source>
        <dbReference type="Proteomes" id="UP000593562"/>
    </source>
</evidence>
<evidence type="ECO:0000313" key="3">
    <source>
        <dbReference type="EMBL" id="KAF5743161.1"/>
    </source>
</evidence>
<dbReference type="AlphaFoldDB" id="A0A7J7DA27"/>
<sequence>MAVSSTTAKLYIPHQTFTPLNPKNGTIFSNSISFCPKTTKFSIKSSSDLSAETTSTDVESESSIEVPKGPPSLISALNVEKALRGIPITDVDHYDTLGLQRGCSYEQVPVAYNKKIEELKEQGLDQEEFSKKMELLKESYYILSSEEERRLYDWSLARSETPDRYAWPFEVDKTKVTSENPPPQEPEDVGPTRLVGYAFLGWLVLSIVIPFFLNR</sequence>
<dbReference type="InterPro" id="IPR044199">
    <property type="entry name" value="NdhU_chloroplastic"/>
</dbReference>
<name>A0A7J7DA27_TRIWF</name>
<dbReference type="InterPro" id="IPR001623">
    <property type="entry name" value="DnaJ_domain"/>
</dbReference>
<dbReference type="EMBL" id="JAAARO010000009">
    <property type="protein sequence ID" value="KAF5743161.1"/>
    <property type="molecule type" value="Genomic_DNA"/>
</dbReference>
<dbReference type="PANTHER" id="PTHR47726">
    <property type="entry name" value="NAD(P)H-QUINONE OXIDOREDUCTASE SUBUNIT U, CHLOROPLASTIC"/>
    <property type="match status" value="1"/>
</dbReference>
<keyword evidence="4" id="KW-1185">Reference proteome</keyword>
<dbReference type="OrthoDB" id="2013770at2759"/>
<dbReference type="InterPro" id="IPR036869">
    <property type="entry name" value="J_dom_sf"/>
</dbReference>
<proteinExistence type="predicted"/>
<keyword evidence="1" id="KW-0812">Transmembrane</keyword>
<comment type="caution">
    <text evidence="3">The sequence shown here is derived from an EMBL/GenBank/DDBJ whole genome shotgun (WGS) entry which is preliminary data.</text>
</comment>
<dbReference type="FunCoup" id="A0A7J7DA27">
    <property type="interactions" value="1120"/>
</dbReference>
<feature type="domain" description="J" evidence="2">
    <location>
        <begin position="92"/>
        <end position="156"/>
    </location>
</feature>
<evidence type="ECO:0000256" key="1">
    <source>
        <dbReference type="SAM" id="Phobius"/>
    </source>
</evidence>
<dbReference type="Proteomes" id="UP000593562">
    <property type="component" value="Unassembled WGS sequence"/>
</dbReference>
<dbReference type="PROSITE" id="PS50076">
    <property type="entry name" value="DNAJ_2"/>
    <property type="match status" value="1"/>
</dbReference>
<accession>A0A7J7DA27</accession>
<gene>
    <name evidence="3" type="ORF">HS088_TW09G01226</name>
</gene>
<dbReference type="GO" id="GO:0010598">
    <property type="term" value="C:NAD(P)H dehydrogenase complex (plastoquinone)"/>
    <property type="evidence" value="ECO:0007669"/>
    <property type="project" value="InterPro"/>
</dbReference>
<reference evidence="3 4" key="1">
    <citation type="journal article" date="2020" name="Nat. Commun.">
        <title>Genome of Tripterygium wilfordii and identification of cytochrome P450 involved in triptolide biosynthesis.</title>
        <authorList>
            <person name="Tu L."/>
            <person name="Su P."/>
            <person name="Zhang Z."/>
            <person name="Gao L."/>
            <person name="Wang J."/>
            <person name="Hu T."/>
            <person name="Zhou J."/>
            <person name="Zhang Y."/>
            <person name="Zhao Y."/>
            <person name="Liu Y."/>
            <person name="Song Y."/>
            <person name="Tong Y."/>
            <person name="Lu Y."/>
            <person name="Yang J."/>
            <person name="Xu C."/>
            <person name="Jia M."/>
            <person name="Peters R.J."/>
            <person name="Huang L."/>
            <person name="Gao W."/>
        </authorList>
    </citation>
    <scope>NUCLEOTIDE SEQUENCE [LARGE SCALE GENOMIC DNA]</scope>
    <source>
        <strain evidence="4">cv. XIE 37</strain>
        <tissue evidence="3">Leaf</tissue>
    </source>
</reference>
<dbReference type="Pfam" id="PF00226">
    <property type="entry name" value="DnaJ"/>
    <property type="match status" value="1"/>
</dbReference>
<dbReference type="Gene3D" id="1.10.287.110">
    <property type="entry name" value="DnaJ domain"/>
    <property type="match status" value="1"/>
</dbReference>
<evidence type="ECO:0000259" key="2">
    <source>
        <dbReference type="PROSITE" id="PS50076"/>
    </source>
</evidence>
<dbReference type="FunFam" id="1.10.287.110:FF:000080">
    <property type="entry name" value="NAD(P)H-quinone oxidoreductase subunit U chloroplastic"/>
    <property type="match status" value="1"/>
</dbReference>
<dbReference type="InParanoid" id="A0A7J7DA27"/>
<protein>
    <recommendedName>
        <fullName evidence="2">J domain-containing protein</fullName>
    </recommendedName>
</protein>
<organism evidence="3 4">
    <name type="scientific">Tripterygium wilfordii</name>
    <name type="common">Thunder God vine</name>
    <dbReference type="NCBI Taxonomy" id="458696"/>
    <lineage>
        <taxon>Eukaryota</taxon>
        <taxon>Viridiplantae</taxon>
        <taxon>Streptophyta</taxon>
        <taxon>Embryophyta</taxon>
        <taxon>Tracheophyta</taxon>
        <taxon>Spermatophyta</taxon>
        <taxon>Magnoliopsida</taxon>
        <taxon>eudicotyledons</taxon>
        <taxon>Gunneridae</taxon>
        <taxon>Pentapetalae</taxon>
        <taxon>rosids</taxon>
        <taxon>fabids</taxon>
        <taxon>Celastrales</taxon>
        <taxon>Celastraceae</taxon>
        <taxon>Tripterygium</taxon>
    </lineage>
</organism>
<keyword evidence="1" id="KW-0472">Membrane</keyword>
<feature type="transmembrane region" description="Helical" evidence="1">
    <location>
        <begin position="194"/>
        <end position="213"/>
    </location>
</feature>
<keyword evidence="1" id="KW-1133">Transmembrane helix</keyword>